<feature type="transmembrane region" description="Helical" evidence="1">
    <location>
        <begin position="198"/>
        <end position="219"/>
    </location>
</feature>
<name>A0A3E0AH53_9CHLR</name>
<keyword evidence="1" id="KW-0472">Membrane</keyword>
<accession>A0A3E0AH53</accession>
<evidence type="ECO:0000256" key="1">
    <source>
        <dbReference type="SAM" id="Phobius"/>
    </source>
</evidence>
<evidence type="ECO:0000313" key="3">
    <source>
        <dbReference type="Proteomes" id="UP000256388"/>
    </source>
</evidence>
<organism evidence="2 3">
    <name type="scientific">Pelolinea submarina</name>
    <dbReference type="NCBI Taxonomy" id="913107"/>
    <lineage>
        <taxon>Bacteria</taxon>
        <taxon>Bacillati</taxon>
        <taxon>Chloroflexota</taxon>
        <taxon>Anaerolineae</taxon>
        <taxon>Anaerolineales</taxon>
        <taxon>Anaerolineaceae</taxon>
        <taxon>Pelolinea</taxon>
    </lineage>
</organism>
<feature type="transmembrane region" description="Helical" evidence="1">
    <location>
        <begin position="156"/>
        <end position="186"/>
    </location>
</feature>
<evidence type="ECO:0000313" key="2">
    <source>
        <dbReference type="EMBL" id="REG10987.1"/>
    </source>
</evidence>
<keyword evidence="1" id="KW-0812">Transmembrane</keyword>
<dbReference type="OrthoDB" id="4966926at2"/>
<feature type="transmembrane region" description="Helical" evidence="1">
    <location>
        <begin position="79"/>
        <end position="98"/>
    </location>
</feature>
<feature type="transmembrane region" description="Helical" evidence="1">
    <location>
        <begin position="110"/>
        <end position="136"/>
    </location>
</feature>
<proteinExistence type="predicted"/>
<reference evidence="2 3" key="1">
    <citation type="submission" date="2018-08" db="EMBL/GenBank/DDBJ databases">
        <title>Genomic Encyclopedia of Type Strains, Phase IV (KMG-IV): sequencing the most valuable type-strain genomes for metagenomic binning, comparative biology and taxonomic classification.</title>
        <authorList>
            <person name="Goeker M."/>
        </authorList>
    </citation>
    <scope>NUCLEOTIDE SEQUENCE [LARGE SCALE GENOMIC DNA]</scope>
    <source>
        <strain evidence="2 3">DSM 23923</strain>
    </source>
</reference>
<keyword evidence="1" id="KW-1133">Transmembrane helix</keyword>
<feature type="transmembrane region" description="Helical" evidence="1">
    <location>
        <begin position="21"/>
        <end position="41"/>
    </location>
</feature>
<gene>
    <name evidence="2" type="ORF">DFR64_0859</name>
</gene>
<dbReference type="EMBL" id="QUMS01000001">
    <property type="protein sequence ID" value="REG10987.1"/>
    <property type="molecule type" value="Genomic_DNA"/>
</dbReference>
<sequence length="225" mass="25100">MNKNFTGTQSGLFKDWSATRTIATTVGVFFGLFSSINHGIFEILQGNNPTDNLLINAIGPMQRFWAEGTEPAFTILPNYLLTGIAAVLVGIAIILWSISYLPTKHGRRIYLALFILSFLVGGGIGQAFFFIPAWAFATRMDKPLNGWKKLLPQRSWLFLAHLWRFTLPMAVILMLIGLEMAIFGYFPGNLSIEELMNTNMIFVFGSAIMFVISFVAGFGQELLSR</sequence>
<dbReference type="RefSeq" id="WP_116224135.1">
    <property type="nucleotide sequence ID" value="NZ_AP018437.1"/>
</dbReference>
<dbReference type="Proteomes" id="UP000256388">
    <property type="component" value="Unassembled WGS sequence"/>
</dbReference>
<protein>
    <submittedName>
        <fullName evidence="2">Uncharacterized protein</fullName>
    </submittedName>
</protein>
<keyword evidence="3" id="KW-1185">Reference proteome</keyword>
<dbReference type="AlphaFoldDB" id="A0A3E0AH53"/>
<comment type="caution">
    <text evidence="2">The sequence shown here is derived from an EMBL/GenBank/DDBJ whole genome shotgun (WGS) entry which is preliminary data.</text>
</comment>